<evidence type="ECO:0000256" key="4">
    <source>
        <dbReference type="ARBA" id="ARBA00022989"/>
    </source>
</evidence>
<dbReference type="AlphaFoldDB" id="A0A7W8E2H5"/>
<keyword evidence="4 7" id="KW-1133">Transmembrane helix</keyword>
<feature type="domain" description="ABC3 transporter permease C-terminal" evidence="8">
    <location>
        <begin position="270"/>
        <end position="386"/>
    </location>
</feature>
<evidence type="ECO:0000256" key="5">
    <source>
        <dbReference type="ARBA" id="ARBA00023136"/>
    </source>
</evidence>
<dbReference type="InterPro" id="IPR017800">
    <property type="entry name" value="ADOP"/>
</dbReference>
<evidence type="ECO:0000313" key="10">
    <source>
        <dbReference type="EMBL" id="MBB5056883.1"/>
    </source>
</evidence>
<dbReference type="PANTHER" id="PTHR30572:SF4">
    <property type="entry name" value="ABC TRANSPORTER PERMEASE YTRF"/>
    <property type="match status" value="1"/>
</dbReference>
<keyword evidence="5 7" id="KW-0472">Membrane</keyword>
<evidence type="ECO:0000259" key="8">
    <source>
        <dbReference type="Pfam" id="PF02687"/>
    </source>
</evidence>
<feature type="transmembrane region" description="Helical" evidence="7">
    <location>
        <begin position="359"/>
        <end position="380"/>
    </location>
</feature>
<comment type="subcellular location">
    <subcellularLocation>
        <location evidence="1">Cell membrane</location>
        <topology evidence="1">Multi-pass membrane protein</topology>
    </subcellularLocation>
</comment>
<organism evidence="10 11">
    <name type="scientific">Granulicella aggregans</name>
    <dbReference type="NCBI Taxonomy" id="474949"/>
    <lineage>
        <taxon>Bacteria</taxon>
        <taxon>Pseudomonadati</taxon>
        <taxon>Acidobacteriota</taxon>
        <taxon>Terriglobia</taxon>
        <taxon>Terriglobales</taxon>
        <taxon>Acidobacteriaceae</taxon>
        <taxon>Granulicella</taxon>
    </lineage>
</organism>
<dbReference type="Proteomes" id="UP000540989">
    <property type="component" value="Unassembled WGS sequence"/>
</dbReference>
<dbReference type="Pfam" id="PF12704">
    <property type="entry name" value="MacB_PCD"/>
    <property type="match status" value="2"/>
</dbReference>
<feature type="domain" description="MacB-like periplasmic core" evidence="9">
    <location>
        <begin position="19"/>
        <end position="228"/>
    </location>
</feature>
<feature type="transmembrane region" description="Helical" evidence="7">
    <location>
        <begin position="748"/>
        <end position="771"/>
    </location>
</feature>
<protein>
    <submittedName>
        <fullName evidence="10">Putative ABC transport system permease protein</fullName>
    </submittedName>
</protein>
<keyword evidence="2" id="KW-1003">Cell membrane</keyword>
<feature type="domain" description="MacB-like periplasmic core" evidence="9">
    <location>
        <begin position="491"/>
        <end position="639"/>
    </location>
</feature>
<dbReference type="NCBIfam" id="TIGR03434">
    <property type="entry name" value="ADOP"/>
    <property type="match status" value="1"/>
</dbReference>
<dbReference type="EMBL" id="JACHIP010000002">
    <property type="protein sequence ID" value="MBB5056883.1"/>
    <property type="molecule type" value="Genomic_DNA"/>
</dbReference>
<accession>A0A7W8E2H5</accession>
<dbReference type="PANTHER" id="PTHR30572">
    <property type="entry name" value="MEMBRANE COMPONENT OF TRANSPORTER-RELATED"/>
    <property type="match status" value="1"/>
</dbReference>
<feature type="transmembrane region" description="Helical" evidence="7">
    <location>
        <begin position="20"/>
        <end position="45"/>
    </location>
</feature>
<evidence type="ECO:0000256" key="7">
    <source>
        <dbReference type="SAM" id="Phobius"/>
    </source>
</evidence>
<comment type="caution">
    <text evidence="10">The sequence shown here is derived from an EMBL/GenBank/DDBJ whole genome shotgun (WGS) entry which is preliminary data.</text>
</comment>
<feature type="domain" description="ABC3 transporter permease C-terminal" evidence="8">
    <location>
        <begin position="699"/>
        <end position="812"/>
    </location>
</feature>
<gene>
    <name evidence="10" type="ORF">HDF16_001568</name>
</gene>
<feature type="transmembrane region" description="Helical" evidence="7">
    <location>
        <begin position="411"/>
        <end position="430"/>
    </location>
</feature>
<name>A0A7W8E2H5_9BACT</name>
<dbReference type="InterPro" id="IPR025857">
    <property type="entry name" value="MacB_PCD"/>
</dbReference>
<keyword evidence="3 7" id="KW-0812">Transmembrane</keyword>
<evidence type="ECO:0000256" key="1">
    <source>
        <dbReference type="ARBA" id="ARBA00004651"/>
    </source>
</evidence>
<comment type="similarity">
    <text evidence="6">Belongs to the ABC-4 integral membrane protein family.</text>
</comment>
<dbReference type="RefSeq" id="WP_184215182.1">
    <property type="nucleotide sequence ID" value="NZ_JACHIP010000002.1"/>
</dbReference>
<dbReference type="GO" id="GO:0022857">
    <property type="term" value="F:transmembrane transporter activity"/>
    <property type="evidence" value="ECO:0007669"/>
    <property type="project" value="TreeGrafter"/>
</dbReference>
<feature type="transmembrane region" description="Helical" evidence="7">
    <location>
        <begin position="783"/>
        <end position="804"/>
    </location>
</feature>
<feature type="transmembrane region" description="Helical" evidence="7">
    <location>
        <begin position="695"/>
        <end position="721"/>
    </location>
</feature>
<reference evidence="10 11" key="1">
    <citation type="submission" date="2020-08" db="EMBL/GenBank/DDBJ databases">
        <title>Genomic Encyclopedia of Type Strains, Phase IV (KMG-V): Genome sequencing to study the core and pangenomes of soil and plant-associated prokaryotes.</title>
        <authorList>
            <person name="Whitman W."/>
        </authorList>
    </citation>
    <scope>NUCLEOTIDE SEQUENCE [LARGE SCALE GENOMIC DNA]</scope>
    <source>
        <strain evidence="10 11">M8UP14</strain>
    </source>
</reference>
<evidence type="ECO:0000256" key="2">
    <source>
        <dbReference type="ARBA" id="ARBA00022475"/>
    </source>
</evidence>
<sequence length="819" mass="87684">MFATVRHALRSLRRSPAFTLTVIATLGIGIGLNAAIFAVVDCVLLRPLGYHDADRIVALRTHFINENRSFGGLGGGDYVDISKQVHGLESTAFYQEWPDGLLLNGKSIYIWMAVVSPRFAEVMGVQPVAGRLFNPDEKDGREILVGEGFAREHFGSSQSALGKSASYGTQIYTIVGVLPEGFSFPDKTRVWIEQKQAPENLNRTAYNQNAVGKRRADVSPEQLAAEFATFSAHLQKAYVEDAHKALESVPLQEQLVGWMRSRLRLLMGSVGVILLIICANITHLQLVRATRELRAVTIRTALGASRSTLAGRALLEAAVLSLGGSLAAVLVAAPALKLLVRLAPTSMPRLEEIHLNADVFVFSFLISFAVMAITALLPVWRSWHIDPSTAMRADAARGTETHGSLRLRDGLIVAEVALTLTLSVAAILLAQKLIVDSKQDLGFNAQSLVTLDMHVVGSPLLPEAAKNKSPAALAEFQETRLAVTHERMNRLDDVLRVISGTPGVTSASAMDGAPMRGVGNVSYAIKGRQVFAPGVENLPVANLSPVTPATFTTLGVPLLRGRWLNAEDRIEAPKVLLIDSTLAQAVFHDQDPIGQQIMCGYDSEGEWWTIVGVVGAIRSSAPGVPPMPTFYVPVAQHPSIATDMQLVVRTVLDPAAMGRTLQGKLTTAHPELAIKVSTMQDDLGGSQQGERFESLLFGSFAGVSVLLAAVGMYGVTAYTVAQRKFEFGLRVALGADRPQLFAMVLRKALVFAVAGVVLGIGLSLGLTSVLASVIGRLPRFDPVAYGLASAGVLGIAVLAMFLPARAAANVDPMSVLRSE</sequence>
<evidence type="ECO:0000313" key="11">
    <source>
        <dbReference type="Proteomes" id="UP000540989"/>
    </source>
</evidence>
<dbReference type="InterPro" id="IPR003838">
    <property type="entry name" value="ABC3_permease_C"/>
</dbReference>
<dbReference type="Pfam" id="PF02687">
    <property type="entry name" value="FtsX"/>
    <property type="match status" value="2"/>
</dbReference>
<evidence type="ECO:0000256" key="6">
    <source>
        <dbReference type="ARBA" id="ARBA00038076"/>
    </source>
</evidence>
<feature type="transmembrane region" description="Helical" evidence="7">
    <location>
        <begin position="265"/>
        <end position="286"/>
    </location>
</feature>
<keyword evidence="11" id="KW-1185">Reference proteome</keyword>
<feature type="transmembrane region" description="Helical" evidence="7">
    <location>
        <begin position="317"/>
        <end position="339"/>
    </location>
</feature>
<proteinExistence type="inferred from homology"/>
<dbReference type="GO" id="GO:0005886">
    <property type="term" value="C:plasma membrane"/>
    <property type="evidence" value="ECO:0007669"/>
    <property type="project" value="UniProtKB-SubCell"/>
</dbReference>
<dbReference type="InterPro" id="IPR050250">
    <property type="entry name" value="Macrolide_Exporter_MacB"/>
</dbReference>
<evidence type="ECO:0000256" key="3">
    <source>
        <dbReference type="ARBA" id="ARBA00022692"/>
    </source>
</evidence>
<evidence type="ECO:0000259" key="9">
    <source>
        <dbReference type="Pfam" id="PF12704"/>
    </source>
</evidence>